<dbReference type="GO" id="GO:0004017">
    <property type="term" value="F:AMP kinase activity"/>
    <property type="evidence" value="ECO:0007669"/>
    <property type="project" value="UniProtKB-EC"/>
</dbReference>
<proteinExistence type="inferred from homology"/>
<name>A0A2N7PI98_9BACT</name>
<protein>
    <recommendedName>
        <fullName evidence="6">Adenylate kinase</fullName>
        <ecNumber evidence="6">2.7.4.3</ecNumber>
    </recommendedName>
</protein>
<reference evidence="7 8" key="1">
    <citation type="submission" date="2018-01" db="EMBL/GenBank/DDBJ databases">
        <title>Metagenomic assembled genomes from two thermal pools in the Uzon Caldera, Kamchatka, Russia.</title>
        <authorList>
            <person name="Wilkins L."/>
            <person name="Ettinger C."/>
        </authorList>
    </citation>
    <scope>NUCLEOTIDE SEQUENCE [LARGE SCALE GENOMIC DNA]</scope>
    <source>
        <strain evidence="7">ZAV-15</strain>
    </source>
</reference>
<dbReference type="SUPFAM" id="SSF52540">
    <property type="entry name" value="P-loop containing nucleoside triphosphate hydrolases"/>
    <property type="match status" value="1"/>
</dbReference>
<comment type="similarity">
    <text evidence="5">Belongs to the adenylate kinase family.</text>
</comment>
<dbReference type="AlphaFoldDB" id="A0A2N7PI98"/>
<dbReference type="PANTHER" id="PTHR23359">
    <property type="entry name" value="NUCLEOTIDE KINASE"/>
    <property type="match status" value="1"/>
</dbReference>
<keyword evidence="3 6" id="KW-0547">Nucleotide-binding</keyword>
<dbReference type="GO" id="GO:0005524">
    <property type="term" value="F:ATP binding"/>
    <property type="evidence" value="ECO:0007669"/>
    <property type="project" value="UniProtKB-KW"/>
</dbReference>
<dbReference type="InterPro" id="IPR027417">
    <property type="entry name" value="P-loop_NTPase"/>
</dbReference>
<dbReference type="Pfam" id="PF00406">
    <property type="entry name" value="ADK"/>
    <property type="match status" value="1"/>
</dbReference>
<evidence type="ECO:0000313" key="8">
    <source>
        <dbReference type="Proteomes" id="UP000235731"/>
    </source>
</evidence>
<dbReference type="PRINTS" id="PR00094">
    <property type="entry name" value="ADENYLTKNASE"/>
</dbReference>
<sequence>MLSFPIRALLLLGPTGAGKTPLGWELEKRRLFGKKIHHFDFGENLRKVAQGLIPFEEEDRKLIMDILKEGRLLKPEEFYLAEHLLNSFLTQVSFKKEDLLLLNGLPRNLYQAEKLPNFIEMEGVIYLKIDERTLFLRLKTDPAMDRKERTDDLEELVFKKLKWFREENLPLLEYYSAKGVKIIELSVSEKDTGESLYEKLLETWKNL</sequence>
<keyword evidence="1 5" id="KW-0808">Transferase</keyword>
<dbReference type="EC" id="2.7.4.3" evidence="6"/>
<comment type="subunit">
    <text evidence="6">Monomer.</text>
</comment>
<evidence type="ECO:0000256" key="2">
    <source>
        <dbReference type="ARBA" id="ARBA00022727"/>
    </source>
</evidence>
<comment type="catalytic activity">
    <reaction evidence="6">
        <text>AMP + ATP = 2 ADP</text>
        <dbReference type="Rhea" id="RHEA:12973"/>
        <dbReference type="ChEBI" id="CHEBI:30616"/>
        <dbReference type="ChEBI" id="CHEBI:456215"/>
        <dbReference type="ChEBI" id="CHEBI:456216"/>
        <dbReference type="EC" id="2.7.4.3"/>
    </reaction>
</comment>
<keyword evidence="2" id="KW-0545">Nucleotide biosynthesis</keyword>
<comment type="caution">
    <text evidence="7">The sequence shown here is derived from an EMBL/GenBank/DDBJ whole genome shotgun (WGS) entry which is preliminary data.</text>
</comment>
<evidence type="ECO:0000313" key="7">
    <source>
        <dbReference type="EMBL" id="PMP61300.1"/>
    </source>
</evidence>
<keyword evidence="6" id="KW-0067">ATP-binding</keyword>
<accession>A0A2N7PI98</accession>
<dbReference type="Proteomes" id="UP000235731">
    <property type="component" value="Unassembled WGS sequence"/>
</dbReference>
<evidence type="ECO:0000256" key="4">
    <source>
        <dbReference type="ARBA" id="ARBA00022777"/>
    </source>
</evidence>
<evidence type="ECO:0000256" key="6">
    <source>
        <dbReference type="RuleBase" id="RU003331"/>
    </source>
</evidence>
<organism evidence="7 8">
    <name type="scientific">Caldimicrobium thiodismutans</name>
    <dbReference type="NCBI Taxonomy" id="1653476"/>
    <lineage>
        <taxon>Bacteria</taxon>
        <taxon>Pseudomonadati</taxon>
        <taxon>Thermodesulfobacteriota</taxon>
        <taxon>Thermodesulfobacteria</taxon>
        <taxon>Thermodesulfobacteriales</taxon>
        <taxon>Thermodesulfobacteriaceae</taxon>
        <taxon>Caldimicrobium</taxon>
    </lineage>
</organism>
<gene>
    <name evidence="7" type="ORF">C0197_06005</name>
</gene>
<evidence type="ECO:0000256" key="3">
    <source>
        <dbReference type="ARBA" id="ARBA00022741"/>
    </source>
</evidence>
<keyword evidence="4 5" id="KW-0418">Kinase</keyword>
<dbReference type="GO" id="GO:0005737">
    <property type="term" value="C:cytoplasm"/>
    <property type="evidence" value="ECO:0007669"/>
    <property type="project" value="UniProtKB-SubCell"/>
</dbReference>
<dbReference type="EMBL" id="PNIE01000090">
    <property type="protein sequence ID" value="PMP61300.1"/>
    <property type="molecule type" value="Genomic_DNA"/>
</dbReference>
<comment type="subcellular location">
    <subcellularLocation>
        <location evidence="6">Cytoplasm</location>
    </subcellularLocation>
</comment>
<evidence type="ECO:0000256" key="5">
    <source>
        <dbReference type="RuleBase" id="RU003330"/>
    </source>
</evidence>
<evidence type="ECO:0000256" key="1">
    <source>
        <dbReference type="ARBA" id="ARBA00022679"/>
    </source>
</evidence>
<dbReference type="InterPro" id="IPR000850">
    <property type="entry name" value="Adenylat/UMP-CMP_kin"/>
</dbReference>
<dbReference type="Gene3D" id="3.40.50.300">
    <property type="entry name" value="P-loop containing nucleotide triphosphate hydrolases"/>
    <property type="match status" value="1"/>
</dbReference>